<dbReference type="PATRIC" id="fig|246787.4.peg.3261"/>
<dbReference type="KEGG" id="bcel:BcellWH2_03148"/>
<dbReference type="PANTHER" id="PTHR36183:SF2">
    <property type="entry name" value="BETA-GLUCURONIDASE C-TERMINAL DOMAIN-CONTAINING PROTEIN"/>
    <property type="match status" value="1"/>
</dbReference>
<evidence type="ECO:0008006" key="3">
    <source>
        <dbReference type="Google" id="ProtNLM"/>
    </source>
</evidence>
<evidence type="ECO:0000313" key="2">
    <source>
        <dbReference type="Proteomes" id="UP000061809"/>
    </source>
</evidence>
<dbReference type="Gene3D" id="3.20.20.80">
    <property type="entry name" value="Glycosidases"/>
    <property type="match status" value="1"/>
</dbReference>
<gene>
    <name evidence="1" type="ORF">BcellWH2_03148</name>
</gene>
<dbReference type="AlphaFoldDB" id="A0A0P0GDM7"/>
<dbReference type="InterPro" id="IPR017853">
    <property type="entry name" value="GH"/>
</dbReference>
<sequence length="468" mass="52246">MKKLHFIIVVLLFIRTPVVLGLDIKGEKEVPVTVTVLSDYRLHTIIPSDFLGFSYEMSQLTDNSRYLHPDNLVLIQMMKNLGNGVLRLGGNSSDKISWTGMPRIDYMRKDSLTTTDVDTFSKFVDLTGWKVIWGLNLGENNPEKNSDEAVYVAKRLKNALYALQIGNEPDLYYKHLRPVNYAISDYEKEWFLHYTKIKERLPDITIAGPAVAGDIRWFESFLNSYSSRISLMTGHYYNSPGKNATVNWKTILEPDNHLSGYLQVLNFLCQKHGITYRMAECNTVSQGGKIGVSNVFASALWALDYMWSVALNNGVGVNFHGGSVSKYAPIVVDEKGIPTPRPIYYAMLAFKYGSEGGNIVPSVISPSVPNSSVYACVNGKTLKVTLLNKSEDDISFTVRLNDTPASVQLLRLTAPSPISSSGIRFADAEVEADGSFQLNMREKYQPQNEYVKVSVPAMSAAVMIIDKE</sequence>
<dbReference type="EMBL" id="CP012801">
    <property type="protein sequence ID" value="ALJ60385.1"/>
    <property type="molecule type" value="Genomic_DNA"/>
</dbReference>
<evidence type="ECO:0000313" key="1">
    <source>
        <dbReference type="EMBL" id="ALJ60385.1"/>
    </source>
</evidence>
<dbReference type="RefSeq" id="WP_029426528.1">
    <property type="nucleotide sequence ID" value="NZ_CP012801.1"/>
</dbReference>
<dbReference type="PANTHER" id="PTHR36183">
    <property type="entry name" value="BETA-GLUCURONIDASE"/>
    <property type="match status" value="1"/>
</dbReference>
<dbReference type="Gene3D" id="2.60.40.1180">
    <property type="entry name" value="Golgi alpha-mannosidase II"/>
    <property type="match status" value="1"/>
</dbReference>
<dbReference type="InterPro" id="IPR052974">
    <property type="entry name" value="GH79_Enzymes"/>
</dbReference>
<reference evidence="1 2" key="1">
    <citation type="journal article" date="2015" name="Science">
        <title>Genetic determinants of in vivo fitness and diet responsiveness in multiple human gut Bacteroides.</title>
        <authorList>
            <person name="Wu M."/>
            <person name="McNulty N.P."/>
            <person name="Rodionov D.A."/>
            <person name="Khoroshkin M.S."/>
            <person name="Griffin N.W."/>
            <person name="Cheng J."/>
            <person name="Latreille P."/>
            <person name="Kerstetter R.A."/>
            <person name="Terrapon N."/>
            <person name="Henrissat B."/>
            <person name="Osterman A.L."/>
            <person name="Gordon J.I."/>
        </authorList>
    </citation>
    <scope>NUCLEOTIDE SEQUENCE [LARGE SCALE GENOMIC DNA]</scope>
    <source>
        <strain evidence="1 2">WH2</strain>
    </source>
</reference>
<accession>A0A0P0GDM7</accession>
<dbReference type="InterPro" id="IPR013780">
    <property type="entry name" value="Glyco_hydro_b"/>
</dbReference>
<organism evidence="1 2">
    <name type="scientific">Bacteroides cellulosilyticus</name>
    <dbReference type="NCBI Taxonomy" id="246787"/>
    <lineage>
        <taxon>Bacteria</taxon>
        <taxon>Pseudomonadati</taxon>
        <taxon>Bacteroidota</taxon>
        <taxon>Bacteroidia</taxon>
        <taxon>Bacteroidales</taxon>
        <taxon>Bacteroidaceae</taxon>
        <taxon>Bacteroides</taxon>
    </lineage>
</organism>
<dbReference type="Proteomes" id="UP000061809">
    <property type="component" value="Chromosome"/>
</dbReference>
<proteinExistence type="predicted"/>
<protein>
    <recommendedName>
        <fullName evidence="3">Beta-glucuronidase</fullName>
    </recommendedName>
</protein>
<name>A0A0P0GDM7_9BACE</name>
<dbReference type="SUPFAM" id="SSF51445">
    <property type="entry name" value="(Trans)glycosidases"/>
    <property type="match status" value="1"/>
</dbReference>